<evidence type="ECO:0000256" key="3">
    <source>
        <dbReference type="SAM" id="MobiDB-lite"/>
    </source>
</evidence>
<keyword evidence="1 2" id="KW-0103">Bromodomain</keyword>
<feature type="region of interest" description="Disordered" evidence="3">
    <location>
        <begin position="627"/>
        <end position="692"/>
    </location>
</feature>
<evidence type="ECO:0000256" key="1">
    <source>
        <dbReference type="ARBA" id="ARBA00023117"/>
    </source>
</evidence>
<feature type="compositionally biased region" description="Polar residues" evidence="3">
    <location>
        <begin position="960"/>
        <end position="970"/>
    </location>
</feature>
<dbReference type="Pfam" id="PF00439">
    <property type="entry name" value="Bromodomain"/>
    <property type="match status" value="1"/>
</dbReference>
<feature type="domain" description="Bromo" evidence="4">
    <location>
        <begin position="189"/>
        <end position="237"/>
    </location>
</feature>
<dbReference type="SUPFAM" id="SSF47370">
    <property type="entry name" value="Bromodomain"/>
    <property type="match status" value="2"/>
</dbReference>
<dbReference type="CDD" id="cd04369">
    <property type="entry name" value="Bromodomain"/>
    <property type="match status" value="1"/>
</dbReference>
<feature type="compositionally biased region" description="Acidic residues" evidence="3">
    <location>
        <begin position="47"/>
        <end position="61"/>
    </location>
</feature>
<dbReference type="EMBL" id="QGNW01000086">
    <property type="protein sequence ID" value="RVW99559.1"/>
    <property type="molecule type" value="Genomic_DNA"/>
</dbReference>
<dbReference type="PRINTS" id="PR00503">
    <property type="entry name" value="BROMODOMAIN"/>
</dbReference>
<proteinExistence type="predicted"/>
<feature type="compositionally biased region" description="Basic and acidic residues" evidence="3">
    <location>
        <begin position="143"/>
        <end position="158"/>
    </location>
</feature>
<evidence type="ECO:0000313" key="5">
    <source>
        <dbReference type="EMBL" id="RVW99559.1"/>
    </source>
</evidence>
<evidence type="ECO:0000259" key="4">
    <source>
        <dbReference type="PROSITE" id="PS50014"/>
    </source>
</evidence>
<reference evidence="5 6" key="1">
    <citation type="journal article" date="2018" name="PLoS Genet.">
        <title>Population sequencing reveals clonal diversity and ancestral inbreeding in the grapevine cultivar Chardonnay.</title>
        <authorList>
            <person name="Roach M.J."/>
            <person name="Johnson D.L."/>
            <person name="Bohlmann J."/>
            <person name="van Vuuren H.J."/>
            <person name="Jones S.J."/>
            <person name="Pretorius I.S."/>
            <person name="Schmidt S.A."/>
            <person name="Borneman A.R."/>
        </authorList>
    </citation>
    <scope>NUCLEOTIDE SEQUENCE [LARGE SCALE GENOMIC DNA]</scope>
    <source>
        <strain evidence="6">cv. Chardonnay</strain>
        <tissue evidence="5">Leaf</tissue>
    </source>
</reference>
<feature type="compositionally biased region" description="Basic and acidic residues" evidence="3">
    <location>
        <begin position="627"/>
        <end position="642"/>
    </location>
</feature>
<gene>
    <name evidence="5" type="ORF">CK203_021514</name>
</gene>
<feature type="compositionally biased region" description="Basic residues" evidence="3">
    <location>
        <begin position="1"/>
        <end position="13"/>
    </location>
</feature>
<feature type="compositionally biased region" description="Polar residues" evidence="3">
    <location>
        <begin position="96"/>
        <end position="105"/>
    </location>
</feature>
<dbReference type="PANTHER" id="PTHR22881:SF42">
    <property type="entry name" value="DNA-BINDING BROMODOMAIN-CONTAINING PROTEIN"/>
    <property type="match status" value="1"/>
</dbReference>
<dbReference type="PROSITE" id="PS50014">
    <property type="entry name" value="BROMODOMAIN_2"/>
    <property type="match status" value="1"/>
</dbReference>
<feature type="compositionally biased region" description="Pro residues" evidence="3">
    <location>
        <begin position="835"/>
        <end position="844"/>
    </location>
</feature>
<feature type="compositionally biased region" description="Acidic residues" evidence="3">
    <location>
        <begin position="117"/>
        <end position="141"/>
    </location>
</feature>
<feature type="region of interest" description="Disordered" evidence="3">
    <location>
        <begin position="365"/>
        <end position="429"/>
    </location>
</feature>
<dbReference type="Proteomes" id="UP000288805">
    <property type="component" value="Unassembled WGS sequence"/>
</dbReference>
<feature type="compositionally biased region" description="Polar residues" evidence="3">
    <location>
        <begin position="674"/>
        <end position="692"/>
    </location>
</feature>
<evidence type="ECO:0000256" key="2">
    <source>
        <dbReference type="PROSITE-ProRule" id="PRU00035"/>
    </source>
</evidence>
<feature type="compositionally biased region" description="Basic and acidic residues" evidence="3">
    <location>
        <begin position="14"/>
        <end position="33"/>
    </location>
</feature>
<name>A0A438IS67_VITVI</name>
<feature type="compositionally biased region" description="Polar residues" evidence="3">
    <location>
        <begin position="986"/>
        <end position="1006"/>
    </location>
</feature>
<sequence>MVQIVKRKKKGRPSKSDLARRSTAEGAQPERDLRRSHRRRSVRYNIDYDDFVDDDDEDEEDERRREKKLKLVLKLPHSESAGESAPSGTRRDENESGVSASSSEYGNKPLKKRRIDGEDDDDDGDGDHDDDDDDEVNDCTDLEAGKCEERGRKADSKGMDSVLGTPAEVSSGIPLPDKKSLELILDKLQKKDIYGVYAEPVDPEELPDYHDVIEHPMDFATVRKKLGNGSYRTFEEFEILWVLVVKCMHLMLSKINRFSSINQACGKGVFDVITGSWMPFVTMKKALLGMRVSFLDFVDGLGCCGANMPVKLPVIYSDVFLICTNAMQYNAPDTIYHKQARAIQELARKKFQKLRIDIGRSEKELKSERSEKELKSERSEKELKPERFEKELKSERSEKELKPERSEKDLKSEQKMRSNPLVKKQIKKPIFRTAQEPVGSDFSSGATLATMGDVQNGFNATQAGGCERPSNVDGLIIESNPSQIDNNLEKAEELFSGKGLLSKFGRKPFVVDENRRATYSISNQPIVGSETIFNTFEAEAKQLVAVGLHADHSYARSLARFAATLGPVAWKVASQRIEQALPVGSKFGRGWVGEFEPLPTPVLMLETRIQKEPFLVPKLQHNAVLRKDEKISKPPVPAKEHSVSGPTLEGKQSLFCPASAPTTERKQPLFGSAGTKSTPPVNTGNQQQNPLSRNFTQPEKKVLKQVELNCPPSASQNHADLVSEKQLLNGSEAATPRSMEAVSRSRNILQSLPFKLPDTNGVVAGGLTNGKPSSRIDGNKMIGSASDTVPSQLARVPTYLPHGAEQGLSDPVQLMRKLAEKAQKQQKSSNHSPVDSPPAMPSIPSPRSDSSNAAATAARAWMSIGAGGFKPVAENSITPKNHISADSLYNPTRELHPQVTRFRGEFPVSGGMHFQSEKNSFPLQAFVPQPVRIGEAQFQNRPVIFPQLVTADLSRFQMQSPWQGLNPNTQPRHRQETLPPDLNIGFQPSGSPVRQSSGVLVDSQQPDLALQL</sequence>
<dbReference type="SMART" id="SM00297">
    <property type="entry name" value="BROMO"/>
    <property type="match status" value="1"/>
</dbReference>
<dbReference type="InterPro" id="IPR036427">
    <property type="entry name" value="Bromodomain-like_sf"/>
</dbReference>
<dbReference type="InterPro" id="IPR051831">
    <property type="entry name" value="Bromodomain_contain_prot"/>
</dbReference>
<dbReference type="PANTHER" id="PTHR22881">
    <property type="entry name" value="BROMODOMAIN CONTAINING PROTEIN"/>
    <property type="match status" value="1"/>
</dbReference>
<organism evidence="5 6">
    <name type="scientific">Vitis vinifera</name>
    <name type="common">Grape</name>
    <dbReference type="NCBI Taxonomy" id="29760"/>
    <lineage>
        <taxon>Eukaryota</taxon>
        <taxon>Viridiplantae</taxon>
        <taxon>Streptophyta</taxon>
        <taxon>Embryophyta</taxon>
        <taxon>Tracheophyta</taxon>
        <taxon>Spermatophyta</taxon>
        <taxon>Magnoliopsida</taxon>
        <taxon>eudicotyledons</taxon>
        <taxon>Gunneridae</taxon>
        <taxon>Pentapetalae</taxon>
        <taxon>rosids</taxon>
        <taxon>Vitales</taxon>
        <taxon>Vitaceae</taxon>
        <taxon>Viteae</taxon>
        <taxon>Vitis</taxon>
    </lineage>
</organism>
<feature type="region of interest" description="Disordered" evidence="3">
    <location>
        <begin position="818"/>
        <end position="854"/>
    </location>
</feature>
<evidence type="ECO:0000313" key="6">
    <source>
        <dbReference type="Proteomes" id="UP000288805"/>
    </source>
</evidence>
<dbReference type="AlphaFoldDB" id="A0A438IS67"/>
<feature type="region of interest" description="Disordered" evidence="3">
    <location>
        <begin position="1"/>
        <end position="170"/>
    </location>
</feature>
<feature type="compositionally biased region" description="Basic and acidic residues" evidence="3">
    <location>
        <begin position="365"/>
        <end position="416"/>
    </location>
</feature>
<dbReference type="InterPro" id="IPR001487">
    <property type="entry name" value="Bromodomain"/>
</dbReference>
<dbReference type="Gene3D" id="1.20.920.10">
    <property type="entry name" value="Bromodomain-like"/>
    <property type="match status" value="1"/>
</dbReference>
<feature type="region of interest" description="Disordered" evidence="3">
    <location>
        <begin position="960"/>
        <end position="1012"/>
    </location>
</feature>
<protein>
    <recommendedName>
        <fullName evidence="4">Bromo domain-containing protein</fullName>
    </recommendedName>
</protein>
<comment type="caution">
    <text evidence="5">The sequence shown here is derived from an EMBL/GenBank/DDBJ whole genome shotgun (WGS) entry which is preliminary data.</text>
</comment>
<accession>A0A438IS67</accession>